<accession>A0A382P4J7</accession>
<organism evidence="2">
    <name type="scientific">marine metagenome</name>
    <dbReference type="NCBI Taxonomy" id="408172"/>
    <lineage>
        <taxon>unclassified sequences</taxon>
        <taxon>metagenomes</taxon>
        <taxon>ecological metagenomes</taxon>
    </lineage>
</organism>
<dbReference type="EMBL" id="UINC01103959">
    <property type="protein sequence ID" value="SVC66761.1"/>
    <property type="molecule type" value="Genomic_DNA"/>
</dbReference>
<name>A0A382P4J7_9ZZZZ</name>
<sequence>MAKKINKGQINFFRVMAVIGVVVVIFLVKEFLNAAPALPINEIHKGPPPTKACLECHVKEVENTPIMPHRPISNCIICHESFEKRD</sequence>
<keyword evidence="1" id="KW-1133">Transmembrane helix</keyword>
<keyword evidence="1" id="KW-0472">Membrane</keyword>
<feature type="transmembrane region" description="Helical" evidence="1">
    <location>
        <begin position="12"/>
        <end position="32"/>
    </location>
</feature>
<reference evidence="2" key="1">
    <citation type="submission" date="2018-05" db="EMBL/GenBank/DDBJ databases">
        <authorList>
            <person name="Lanie J.A."/>
            <person name="Ng W.-L."/>
            <person name="Kazmierczak K.M."/>
            <person name="Andrzejewski T.M."/>
            <person name="Davidsen T.M."/>
            <person name="Wayne K.J."/>
            <person name="Tettelin H."/>
            <person name="Glass J.I."/>
            <person name="Rusch D."/>
            <person name="Podicherti R."/>
            <person name="Tsui H.-C.T."/>
            <person name="Winkler M.E."/>
        </authorList>
    </citation>
    <scope>NUCLEOTIDE SEQUENCE</scope>
</reference>
<evidence type="ECO:0000313" key="2">
    <source>
        <dbReference type="EMBL" id="SVC66761.1"/>
    </source>
</evidence>
<proteinExistence type="predicted"/>
<keyword evidence="1" id="KW-0812">Transmembrane</keyword>
<gene>
    <name evidence="2" type="ORF">METZ01_LOCUS319615</name>
</gene>
<protein>
    <submittedName>
        <fullName evidence="2">Uncharacterized protein</fullName>
    </submittedName>
</protein>
<dbReference type="AlphaFoldDB" id="A0A382P4J7"/>
<evidence type="ECO:0000256" key="1">
    <source>
        <dbReference type="SAM" id="Phobius"/>
    </source>
</evidence>